<evidence type="ECO:0000313" key="2">
    <source>
        <dbReference type="Proteomes" id="UP000799537"/>
    </source>
</evidence>
<accession>A0A6A6C5R0</accession>
<dbReference type="GeneID" id="54567134"/>
<proteinExistence type="predicted"/>
<dbReference type="AlphaFoldDB" id="A0A6A6C5R0"/>
<keyword evidence="2" id="KW-1185">Reference proteome</keyword>
<dbReference type="RefSeq" id="XP_033663396.1">
    <property type="nucleotide sequence ID" value="XM_033813862.1"/>
</dbReference>
<organism evidence="1 2">
    <name type="scientific">Zasmidium cellare ATCC 36951</name>
    <dbReference type="NCBI Taxonomy" id="1080233"/>
    <lineage>
        <taxon>Eukaryota</taxon>
        <taxon>Fungi</taxon>
        <taxon>Dikarya</taxon>
        <taxon>Ascomycota</taxon>
        <taxon>Pezizomycotina</taxon>
        <taxon>Dothideomycetes</taxon>
        <taxon>Dothideomycetidae</taxon>
        <taxon>Mycosphaerellales</taxon>
        <taxon>Mycosphaerellaceae</taxon>
        <taxon>Zasmidium</taxon>
    </lineage>
</organism>
<dbReference type="EMBL" id="ML993613">
    <property type="protein sequence ID" value="KAF2162507.1"/>
    <property type="molecule type" value="Genomic_DNA"/>
</dbReference>
<gene>
    <name evidence="1" type="ORF">M409DRAFT_58263</name>
</gene>
<sequence>MSDPNPQEINCPFCSQQALLPITLSARPHFKTCSTSLRNDLRDQLVADREHDTLRPYRHTTSKMKKNGWVLNNDHENAAMVRIARMWRANELLGRMDYIAQLDEVVCFEDGTGTQRVVGLMKSVLSSSSREDCVQSAVAVEDALLLLAGAYNCYTDPSDDAPGLPKRVFRDDEREHLRRELRSVASIFEIAARFNELFESRDAHPWTISREMLDLQVGAVHLQRPGPEWDEEQEGVLLRLLGEGWPIVEVARRLNAEVAMLGKFVEARTTGNVMTKVDEVLVGSGRGTDRMYKFRPQNQPFHKTPPSPQLAFSRSRVSRIGCCNSAVVPVKTKTNVNPQLTKYSTSSAKRKSVESTLNAVDSIAVASEIHAVLIVATGKTVAHQSRE</sequence>
<evidence type="ECO:0000313" key="1">
    <source>
        <dbReference type="EMBL" id="KAF2162507.1"/>
    </source>
</evidence>
<name>A0A6A6C5R0_ZASCE</name>
<dbReference type="Proteomes" id="UP000799537">
    <property type="component" value="Unassembled WGS sequence"/>
</dbReference>
<protein>
    <submittedName>
        <fullName evidence="1">Uncharacterized protein</fullName>
    </submittedName>
</protein>
<reference evidence="1" key="1">
    <citation type="journal article" date="2020" name="Stud. Mycol.">
        <title>101 Dothideomycetes genomes: a test case for predicting lifestyles and emergence of pathogens.</title>
        <authorList>
            <person name="Haridas S."/>
            <person name="Albert R."/>
            <person name="Binder M."/>
            <person name="Bloem J."/>
            <person name="Labutti K."/>
            <person name="Salamov A."/>
            <person name="Andreopoulos B."/>
            <person name="Baker S."/>
            <person name="Barry K."/>
            <person name="Bills G."/>
            <person name="Bluhm B."/>
            <person name="Cannon C."/>
            <person name="Castanera R."/>
            <person name="Culley D."/>
            <person name="Daum C."/>
            <person name="Ezra D."/>
            <person name="Gonzalez J."/>
            <person name="Henrissat B."/>
            <person name="Kuo A."/>
            <person name="Liang C."/>
            <person name="Lipzen A."/>
            <person name="Lutzoni F."/>
            <person name="Magnuson J."/>
            <person name="Mondo S."/>
            <person name="Nolan M."/>
            <person name="Ohm R."/>
            <person name="Pangilinan J."/>
            <person name="Park H.-J."/>
            <person name="Ramirez L."/>
            <person name="Alfaro M."/>
            <person name="Sun H."/>
            <person name="Tritt A."/>
            <person name="Yoshinaga Y."/>
            <person name="Zwiers L.-H."/>
            <person name="Turgeon B."/>
            <person name="Goodwin S."/>
            <person name="Spatafora J."/>
            <person name="Crous P."/>
            <person name="Grigoriev I."/>
        </authorList>
    </citation>
    <scope>NUCLEOTIDE SEQUENCE</scope>
    <source>
        <strain evidence="1">ATCC 36951</strain>
    </source>
</reference>